<dbReference type="SUPFAM" id="SSF109854">
    <property type="entry name" value="DinB/YfiT-like putative metalloenzymes"/>
    <property type="match status" value="1"/>
</dbReference>
<proteinExistence type="predicted"/>
<name>A0A2T0T9K8_9PSEU</name>
<dbReference type="Gene3D" id="1.20.120.450">
    <property type="entry name" value="dinb family like domain"/>
    <property type="match status" value="1"/>
</dbReference>
<reference evidence="1 2" key="1">
    <citation type="submission" date="2018-03" db="EMBL/GenBank/DDBJ databases">
        <title>Genomic Encyclopedia of Archaeal and Bacterial Type Strains, Phase II (KMG-II): from individual species to whole genera.</title>
        <authorList>
            <person name="Goeker M."/>
        </authorList>
    </citation>
    <scope>NUCLEOTIDE SEQUENCE [LARGE SCALE GENOMIC DNA]</scope>
    <source>
        <strain evidence="1 2">DSM 44720</strain>
    </source>
</reference>
<comment type="caution">
    <text evidence="1">The sequence shown here is derived from an EMBL/GenBank/DDBJ whole genome shotgun (WGS) entry which is preliminary data.</text>
</comment>
<protein>
    <submittedName>
        <fullName evidence="1">Uncharacterized protein DUF664</fullName>
    </submittedName>
</protein>
<keyword evidence="2" id="KW-1185">Reference proteome</keyword>
<gene>
    <name evidence="1" type="ORF">CLV43_104159</name>
</gene>
<dbReference type="OrthoDB" id="4548523at2"/>
<dbReference type="InterPro" id="IPR034660">
    <property type="entry name" value="DinB/YfiT-like"/>
</dbReference>
<organism evidence="1 2">
    <name type="scientific">Umezawaea tangerina</name>
    <dbReference type="NCBI Taxonomy" id="84725"/>
    <lineage>
        <taxon>Bacteria</taxon>
        <taxon>Bacillati</taxon>
        <taxon>Actinomycetota</taxon>
        <taxon>Actinomycetes</taxon>
        <taxon>Pseudonocardiales</taxon>
        <taxon>Pseudonocardiaceae</taxon>
        <taxon>Umezawaea</taxon>
    </lineage>
</organism>
<dbReference type="Pfam" id="PF04978">
    <property type="entry name" value="MST"/>
    <property type="match status" value="1"/>
</dbReference>
<evidence type="ECO:0000313" key="1">
    <source>
        <dbReference type="EMBL" id="PRY42329.1"/>
    </source>
</evidence>
<accession>A0A2T0T9K8</accession>
<evidence type="ECO:0000313" key="2">
    <source>
        <dbReference type="Proteomes" id="UP000239494"/>
    </source>
</evidence>
<sequence>MSSNTPERRWPETCATDESRLLWEFLTFLRITAVTKVEGLDREQAAATPIPTSPVVSAMGVLKHLTAVERYWLTIVGGGSDLPKLWDSHPESSWTFGDDETPESVIADYRAEWELAGKALEGRAPDEPAAADDTRTVRWLLVHLTQETARHVGHLDFLRELADGAKGE</sequence>
<dbReference type="AlphaFoldDB" id="A0A2T0T9K8"/>
<dbReference type="Proteomes" id="UP000239494">
    <property type="component" value="Unassembled WGS sequence"/>
</dbReference>
<dbReference type="InterPro" id="IPR007061">
    <property type="entry name" value="MST-like"/>
</dbReference>
<dbReference type="EMBL" id="PVTF01000004">
    <property type="protein sequence ID" value="PRY42329.1"/>
    <property type="molecule type" value="Genomic_DNA"/>
</dbReference>